<name>A0A1M3SZC2_ASPLC</name>
<evidence type="ECO:0000313" key="2">
    <source>
        <dbReference type="Proteomes" id="UP000184063"/>
    </source>
</evidence>
<accession>A0A1M3SZC2</accession>
<reference evidence="2" key="1">
    <citation type="journal article" date="2017" name="Genome Biol.">
        <title>Comparative genomics reveals high biological diversity and specific adaptations in the industrially and medically important fungal genus Aspergillus.</title>
        <authorList>
            <person name="de Vries R.P."/>
            <person name="Riley R."/>
            <person name="Wiebenga A."/>
            <person name="Aguilar-Osorio G."/>
            <person name="Amillis S."/>
            <person name="Uchima C.A."/>
            <person name="Anderluh G."/>
            <person name="Asadollahi M."/>
            <person name="Askin M."/>
            <person name="Barry K."/>
            <person name="Battaglia E."/>
            <person name="Bayram O."/>
            <person name="Benocci T."/>
            <person name="Braus-Stromeyer S.A."/>
            <person name="Caldana C."/>
            <person name="Canovas D."/>
            <person name="Cerqueira G.C."/>
            <person name="Chen F."/>
            <person name="Chen W."/>
            <person name="Choi C."/>
            <person name="Clum A."/>
            <person name="Dos Santos R.A."/>
            <person name="Damasio A.R."/>
            <person name="Diallinas G."/>
            <person name="Emri T."/>
            <person name="Fekete E."/>
            <person name="Flipphi M."/>
            <person name="Freyberg S."/>
            <person name="Gallo A."/>
            <person name="Gournas C."/>
            <person name="Habgood R."/>
            <person name="Hainaut M."/>
            <person name="Harispe M.L."/>
            <person name="Henrissat B."/>
            <person name="Hilden K.S."/>
            <person name="Hope R."/>
            <person name="Hossain A."/>
            <person name="Karabika E."/>
            <person name="Karaffa L."/>
            <person name="Karanyi Z."/>
            <person name="Krasevec N."/>
            <person name="Kuo A."/>
            <person name="Kusch H."/>
            <person name="LaButti K."/>
            <person name="Lagendijk E.L."/>
            <person name="Lapidus A."/>
            <person name="Levasseur A."/>
            <person name="Lindquist E."/>
            <person name="Lipzen A."/>
            <person name="Logrieco A.F."/>
            <person name="MacCabe A."/>
            <person name="Maekelae M.R."/>
            <person name="Malavazi I."/>
            <person name="Melin P."/>
            <person name="Meyer V."/>
            <person name="Mielnichuk N."/>
            <person name="Miskei M."/>
            <person name="Molnar A.P."/>
            <person name="Mule G."/>
            <person name="Ngan C.Y."/>
            <person name="Orejas M."/>
            <person name="Orosz E."/>
            <person name="Ouedraogo J.P."/>
            <person name="Overkamp K.M."/>
            <person name="Park H.-S."/>
            <person name="Perrone G."/>
            <person name="Piumi F."/>
            <person name="Punt P.J."/>
            <person name="Ram A.F."/>
            <person name="Ramon A."/>
            <person name="Rauscher S."/>
            <person name="Record E."/>
            <person name="Riano-Pachon D.M."/>
            <person name="Robert V."/>
            <person name="Roehrig J."/>
            <person name="Ruller R."/>
            <person name="Salamov A."/>
            <person name="Salih N.S."/>
            <person name="Samson R.A."/>
            <person name="Sandor E."/>
            <person name="Sanguinetti M."/>
            <person name="Schuetze T."/>
            <person name="Sepcic K."/>
            <person name="Shelest E."/>
            <person name="Sherlock G."/>
            <person name="Sophianopoulou V."/>
            <person name="Squina F.M."/>
            <person name="Sun H."/>
            <person name="Susca A."/>
            <person name="Todd R.B."/>
            <person name="Tsang A."/>
            <person name="Unkles S.E."/>
            <person name="van de Wiele N."/>
            <person name="van Rossen-Uffink D."/>
            <person name="Oliveira J.V."/>
            <person name="Vesth T.C."/>
            <person name="Visser J."/>
            <person name="Yu J.-H."/>
            <person name="Zhou M."/>
            <person name="Andersen M.R."/>
            <person name="Archer D.B."/>
            <person name="Baker S.E."/>
            <person name="Benoit I."/>
            <person name="Brakhage A.A."/>
            <person name="Braus G.H."/>
            <person name="Fischer R."/>
            <person name="Frisvad J.C."/>
            <person name="Goldman G.H."/>
            <person name="Houbraken J."/>
            <person name="Oakley B."/>
            <person name="Pocsi I."/>
            <person name="Scazzocchio C."/>
            <person name="Seiboth B."/>
            <person name="vanKuyk P.A."/>
            <person name="Wortman J."/>
            <person name="Dyer P.S."/>
            <person name="Grigoriev I.V."/>
        </authorList>
    </citation>
    <scope>NUCLEOTIDE SEQUENCE [LARGE SCALE GENOMIC DNA]</scope>
    <source>
        <strain evidence="2">CBS 106.47</strain>
    </source>
</reference>
<dbReference type="Proteomes" id="UP000184063">
    <property type="component" value="Unassembled WGS sequence"/>
</dbReference>
<sequence length="66" mass="7374">MVQAVPRCLVARGYMTTVAVTHKLSSTLEVDMVFAFGVSPSRYGCRSWSRKVIRNCYGITRCVGTR</sequence>
<dbReference type="VEuPathDB" id="FungiDB:ASPFODRAFT_520004"/>
<dbReference type="AlphaFoldDB" id="A0A1M3SZC2"/>
<dbReference type="EMBL" id="KV878270">
    <property type="protein sequence ID" value="OJZ79842.1"/>
    <property type="molecule type" value="Genomic_DNA"/>
</dbReference>
<protein>
    <submittedName>
        <fullName evidence="1">Uncharacterized protein</fullName>
    </submittedName>
</protein>
<proteinExistence type="predicted"/>
<evidence type="ECO:0000313" key="1">
    <source>
        <dbReference type="EMBL" id="OJZ79842.1"/>
    </source>
</evidence>
<gene>
    <name evidence="1" type="ORF">ASPFODRAFT_520004</name>
</gene>
<organism evidence="1 2">
    <name type="scientific">Aspergillus luchuensis (strain CBS 106.47)</name>
    <dbReference type="NCBI Taxonomy" id="1137211"/>
    <lineage>
        <taxon>Eukaryota</taxon>
        <taxon>Fungi</taxon>
        <taxon>Dikarya</taxon>
        <taxon>Ascomycota</taxon>
        <taxon>Pezizomycotina</taxon>
        <taxon>Eurotiomycetes</taxon>
        <taxon>Eurotiomycetidae</taxon>
        <taxon>Eurotiales</taxon>
        <taxon>Aspergillaceae</taxon>
        <taxon>Aspergillus</taxon>
        <taxon>Aspergillus subgen. Circumdati</taxon>
    </lineage>
</organism>